<feature type="non-terminal residue" evidence="1">
    <location>
        <position position="136"/>
    </location>
</feature>
<proteinExistence type="predicted"/>
<dbReference type="EMBL" id="AMCI01008521">
    <property type="protein sequence ID" value="EJW90930.1"/>
    <property type="molecule type" value="Genomic_DNA"/>
</dbReference>
<reference evidence="1" key="1">
    <citation type="journal article" date="2012" name="PLoS ONE">
        <title>Gene sets for utilization of primary and secondary nutrition supplies in the distal gut of endangered iberian lynx.</title>
        <authorList>
            <person name="Alcaide M."/>
            <person name="Messina E."/>
            <person name="Richter M."/>
            <person name="Bargiela R."/>
            <person name="Peplies J."/>
            <person name="Huws S.A."/>
            <person name="Newbold C.J."/>
            <person name="Golyshin P.N."/>
            <person name="Simon M.A."/>
            <person name="Lopez G."/>
            <person name="Yakimov M.M."/>
            <person name="Ferrer M."/>
        </authorList>
    </citation>
    <scope>NUCLEOTIDE SEQUENCE</scope>
</reference>
<dbReference type="AlphaFoldDB" id="J9BTN5"/>
<evidence type="ECO:0000313" key="1">
    <source>
        <dbReference type="EMBL" id="EJW90930.1"/>
    </source>
</evidence>
<accession>J9BTN5</accession>
<organism evidence="1">
    <name type="scientific">gut metagenome</name>
    <dbReference type="NCBI Taxonomy" id="749906"/>
    <lineage>
        <taxon>unclassified sequences</taxon>
        <taxon>metagenomes</taxon>
        <taxon>organismal metagenomes</taxon>
    </lineage>
</organism>
<sequence length="136" mass="14765">MADIAQMGNIKLQALHNGNDLLAKYKTEITATPQETKSQSPEEWMKKLLSSEDSGVGLSGTNDPIMDMVVKAFSSLMMLAVVIDNKNEEEQKEAISEMAGSRKVELTSLLPHMKSCALVIGENNKAVLQADNGTVQ</sequence>
<name>J9BTN5_9ZZZZ</name>
<gene>
    <name evidence="1" type="ORF">EVA_20963</name>
</gene>
<protein>
    <submittedName>
        <fullName evidence="1">Hemagglutinin</fullName>
    </submittedName>
</protein>
<comment type="caution">
    <text evidence="1">The sequence shown here is derived from an EMBL/GenBank/DDBJ whole genome shotgun (WGS) entry which is preliminary data.</text>
</comment>